<keyword evidence="2" id="KW-0806">Transcription termination</keyword>
<dbReference type="PANTHER" id="PTHR13068:SF151">
    <property type="entry name" value="TRANSCRIPTION TERMINATION FACTOR MTERF9, CHLOROPLASTIC"/>
    <property type="match status" value="1"/>
</dbReference>
<evidence type="ECO:0000313" key="5">
    <source>
        <dbReference type="Proteomes" id="UP001604336"/>
    </source>
</evidence>
<keyword evidence="2" id="KW-0804">Transcription</keyword>
<protein>
    <submittedName>
        <fullName evidence="4">Mitochondrial transcription termination factor family protein</fullName>
    </submittedName>
</protein>
<keyword evidence="2" id="KW-0805">Transcription regulation</keyword>
<keyword evidence="3" id="KW-0809">Transit peptide</keyword>
<comment type="similarity">
    <text evidence="1">Belongs to the mTERF family.</text>
</comment>
<accession>A0ABD1VP37</accession>
<gene>
    <name evidence="4" type="ORF">Adt_00087</name>
</gene>
<proteinExistence type="inferred from homology"/>
<organism evidence="4 5">
    <name type="scientific">Abeliophyllum distichum</name>
    <dbReference type="NCBI Taxonomy" id="126358"/>
    <lineage>
        <taxon>Eukaryota</taxon>
        <taxon>Viridiplantae</taxon>
        <taxon>Streptophyta</taxon>
        <taxon>Embryophyta</taxon>
        <taxon>Tracheophyta</taxon>
        <taxon>Spermatophyta</taxon>
        <taxon>Magnoliopsida</taxon>
        <taxon>eudicotyledons</taxon>
        <taxon>Gunneridae</taxon>
        <taxon>Pentapetalae</taxon>
        <taxon>asterids</taxon>
        <taxon>lamiids</taxon>
        <taxon>Lamiales</taxon>
        <taxon>Oleaceae</taxon>
        <taxon>Forsythieae</taxon>
        <taxon>Abeliophyllum</taxon>
    </lineage>
</organism>
<evidence type="ECO:0000256" key="3">
    <source>
        <dbReference type="ARBA" id="ARBA00022946"/>
    </source>
</evidence>
<evidence type="ECO:0000256" key="1">
    <source>
        <dbReference type="ARBA" id="ARBA00007692"/>
    </source>
</evidence>
<dbReference type="Proteomes" id="UP001604336">
    <property type="component" value="Unassembled WGS sequence"/>
</dbReference>
<dbReference type="InterPro" id="IPR003690">
    <property type="entry name" value="MTERF"/>
</dbReference>
<dbReference type="Pfam" id="PF02536">
    <property type="entry name" value="mTERF"/>
    <property type="match status" value="1"/>
</dbReference>
<dbReference type="Gene3D" id="1.25.70.10">
    <property type="entry name" value="Transcription termination factor 3, mitochondrial"/>
    <property type="match status" value="1"/>
</dbReference>
<dbReference type="SMART" id="SM00733">
    <property type="entry name" value="Mterf"/>
    <property type="match status" value="9"/>
</dbReference>
<dbReference type="AlphaFoldDB" id="A0ABD1VP37"/>
<evidence type="ECO:0000313" key="4">
    <source>
        <dbReference type="EMBL" id="KAL2539109.1"/>
    </source>
</evidence>
<dbReference type="GO" id="GO:0006353">
    <property type="term" value="P:DNA-templated transcription termination"/>
    <property type="evidence" value="ECO:0007669"/>
    <property type="project" value="UniProtKB-KW"/>
</dbReference>
<evidence type="ECO:0000256" key="2">
    <source>
        <dbReference type="ARBA" id="ARBA00022472"/>
    </source>
</evidence>
<dbReference type="FunFam" id="1.25.70.10:FF:000015">
    <property type="entry name" value="Mitochondrial transcription termination factor family protein"/>
    <property type="match status" value="1"/>
</dbReference>
<dbReference type="PANTHER" id="PTHR13068">
    <property type="entry name" value="CGI-12 PROTEIN-RELATED"/>
    <property type="match status" value="1"/>
</dbReference>
<name>A0ABD1VP37_9LAMI</name>
<comment type="caution">
    <text evidence="4">The sequence shown here is derived from an EMBL/GenBank/DDBJ whole genome shotgun (WGS) entry which is preliminary data.</text>
</comment>
<dbReference type="EMBL" id="JBFOLK010000001">
    <property type="protein sequence ID" value="KAL2539109.1"/>
    <property type="molecule type" value="Genomic_DNA"/>
</dbReference>
<sequence length="624" mass="71383">MCSTGNSIGAIPITNVRNRINSILRPYKSPAYRFPPKNSIYMRAYYAIRPPSPIETKDNKTHLNSDRISFCHSSFRCCSNNHNLEVEMEEEEEEEEARNAVREYLEEYGASSEESMQISSNCPKYLKMLIDSVRDLDEWNSWTADSSEIIASDVDSCATPQLGSFKKKVYEMAKGKGDRGILPFLESLGLSLSSATYLAGYLSSSHSQTLPLLIHKVKYVKEIFFSDSDDNGIIGKNAGRMMMHLSISADEDLQQTLSFFEKIQARRGGLNLLGCGNASFRYLIESFPRLLLLPLESHMKPMMNFLEDIGVPRGCTKNIVLLFPPILFYNIDKDIKPRLLAFEKVGIQDNDFGKMLIKYPWILSTSILENYQKVLDLFDEEKVPKSCSSHAIRNWPHLLGCSVNNLKMMVNQFGELGIRSNKLGKVIVTSPQLLHCRPPEFLQVVSFLKDLGLEEEAISRILLRCPEIFATSIDRTLKKKLEFLSSIGVSRTHLPRVIRKYPELFVCDVNRALLPRMKYLMKIGLSRRDIGFMVRRFSPLLGYSIDEVLRPKLEFLTKTMKKPLSDVVDYPRYFSYSLEKKIKPRFWLLKSINMECSLKEMLGKNDEEFAADYMGVEQMVVPPS</sequence>
<reference evidence="5" key="1">
    <citation type="submission" date="2024-07" db="EMBL/GenBank/DDBJ databases">
        <title>Two chromosome-level genome assemblies of Korean endemic species Abeliophyllum distichum and Forsythia ovata (Oleaceae).</title>
        <authorList>
            <person name="Jang H."/>
        </authorList>
    </citation>
    <scope>NUCLEOTIDE SEQUENCE [LARGE SCALE GENOMIC DNA]</scope>
</reference>
<dbReference type="InterPro" id="IPR038538">
    <property type="entry name" value="MTERF_sf"/>
</dbReference>
<keyword evidence="5" id="KW-1185">Reference proteome</keyword>